<dbReference type="OrthoDB" id="419768at2759"/>
<feature type="transmembrane region" description="Helical" evidence="1">
    <location>
        <begin position="63"/>
        <end position="82"/>
    </location>
</feature>
<feature type="transmembrane region" description="Helical" evidence="1">
    <location>
        <begin position="103"/>
        <end position="122"/>
    </location>
</feature>
<evidence type="ECO:0000256" key="1">
    <source>
        <dbReference type="SAM" id="Phobius"/>
    </source>
</evidence>
<dbReference type="InterPro" id="IPR016035">
    <property type="entry name" value="Acyl_Trfase/lysoPLipase"/>
</dbReference>
<keyword evidence="1" id="KW-0812">Transmembrane</keyword>
<dbReference type="KEGG" id="fcy:FRACYDRAFT_242451"/>
<dbReference type="Proteomes" id="UP000095751">
    <property type="component" value="Unassembled WGS sequence"/>
</dbReference>
<dbReference type="AlphaFoldDB" id="A0A1E7F7J3"/>
<evidence type="ECO:0000313" key="3">
    <source>
        <dbReference type="Proteomes" id="UP000095751"/>
    </source>
</evidence>
<sequence length="578" mass="64082">MRSYGTKPTNKLQAQPLIAALSILSKMKIQRCLVHCCYAVVGLVLLASTPTSAEKEDQIQNSVGMSIAGGGVVAGLHGAAIMRGIQQQKVEIDGKMRPAMEAFDYLAGLSGGNIPIVLYAFAQTMDGTEILDAEGEVTAPQDITAKKLCHTKKGSLFDLMSRRLALRVIPVFLAMKILKTKPKSVYNIAVYYTFIKPIGIKRNQFFGPTELSENKDFVGVREDVKATPIITFGYVGPKEIFPLNLFKIDYEKDPRNPLGLEAGSPFSIEDVEASLSKNDNLTSVLFSATPYEIVSHYDRSMSFDTIAPPNTKMVVEPLDFPVRPTKPSEWGSKKKRFSLEMLLGVSTNMFSVFRDMTELWQFREVDVTGKGDMRKLMLADGGTNVPDGIPTLVQKRVRKIVHINFNLQGNTYAEVYRESENLDVYSWMGRMGMFYMPFSTYFGISPGGAGINSNLMNKIFDDGVSHMEKLRSNLDSLFLAENPLVTTIENITVLDNPFWGTTAGDKVDLTFILMNLPEEGIIARGFRVGGVTVRQANMMAYLGSWIVDQAWDKPLLGDDGEEKFGGFKAILDKNEVTH</sequence>
<feature type="transmembrane region" description="Helical" evidence="1">
    <location>
        <begin position="32"/>
        <end position="51"/>
    </location>
</feature>
<dbReference type="EMBL" id="KV784361">
    <property type="protein sequence ID" value="OEU14099.1"/>
    <property type="molecule type" value="Genomic_DNA"/>
</dbReference>
<accession>A0A1E7F7J3</accession>
<protein>
    <submittedName>
        <fullName evidence="2">Uncharacterized protein</fullName>
    </submittedName>
</protein>
<dbReference type="InParanoid" id="A0A1E7F7J3"/>
<organism evidence="2 3">
    <name type="scientific">Fragilariopsis cylindrus CCMP1102</name>
    <dbReference type="NCBI Taxonomy" id="635003"/>
    <lineage>
        <taxon>Eukaryota</taxon>
        <taxon>Sar</taxon>
        <taxon>Stramenopiles</taxon>
        <taxon>Ochrophyta</taxon>
        <taxon>Bacillariophyta</taxon>
        <taxon>Bacillariophyceae</taxon>
        <taxon>Bacillariophycidae</taxon>
        <taxon>Bacillariales</taxon>
        <taxon>Bacillariaceae</taxon>
        <taxon>Fragilariopsis</taxon>
    </lineage>
</organism>
<proteinExistence type="predicted"/>
<dbReference type="SUPFAM" id="SSF52151">
    <property type="entry name" value="FabD/lysophospholipase-like"/>
    <property type="match status" value="1"/>
</dbReference>
<keyword evidence="1" id="KW-0472">Membrane</keyword>
<keyword evidence="1" id="KW-1133">Transmembrane helix</keyword>
<gene>
    <name evidence="2" type="ORF">FRACYDRAFT_242451</name>
</gene>
<reference evidence="2 3" key="1">
    <citation type="submission" date="2016-09" db="EMBL/GenBank/DDBJ databases">
        <title>Extensive genetic diversity and differential bi-allelic expression allows diatom success in the polar Southern Ocean.</title>
        <authorList>
            <consortium name="DOE Joint Genome Institute"/>
            <person name="Mock T."/>
            <person name="Otillar R.P."/>
            <person name="Strauss J."/>
            <person name="Dupont C."/>
            <person name="Frickenhaus S."/>
            <person name="Maumus F."/>
            <person name="Mcmullan M."/>
            <person name="Sanges R."/>
            <person name="Schmutz J."/>
            <person name="Toseland A."/>
            <person name="Valas R."/>
            <person name="Veluchamy A."/>
            <person name="Ward B.J."/>
            <person name="Allen A."/>
            <person name="Barry K."/>
            <person name="Falciatore A."/>
            <person name="Ferrante M."/>
            <person name="Fortunato A.E."/>
            <person name="Gloeckner G."/>
            <person name="Gruber A."/>
            <person name="Hipkin R."/>
            <person name="Janech M."/>
            <person name="Kroth P."/>
            <person name="Leese F."/>
            <person name="Lindquist E."/>
            <person name="Lyon B.R."/>
            <person name="Martin J."/>
            <person name="Mayer C."/>
            <person name="Parker M."/>
            <person name="Quesneville H."/>
            <person name="Raymond J."/>
            <person name="Uhlig C."/>
            <person name="Valentin K.U."/>
            <person name="Worden A.Z."/>
            <person name="Armbrust E.V."/>
            <person name="Bowler C."/>
            <person name="Green B."/>
            <person name="Moulton V."/>
            <person name="Van Oosterhout C."/>
            <person name="Grigoriev I."/>
        </authorList>
    </citation>
    <scope>NUCLEOTIDE SEQUENCE [LARGE SCALE GENOMIC DNA]</scope>
    <source>
        <strain evidence="2 3">CCMP1102</strain>
    </source>
</reference>
<name>A0A1E7F7J3_9STRA</name>
<keyword evidence="3" id="KW-1185">Reference proteome</keyword>
<evidence type="ECO:0000313" key="2">
    <source>
        <dbReference type="EMBL" id="OEU14099.1"/>
    </source>
</evidence>